<dbReference type="PANTHER" id="PTHR47353:SF1">
    <property type="entry name" value="THIOREDOXIN-LIKE PROTEIN HCF164, CHLOROPLASTIC"/>
    <property type="match status" value="1"/>
</dbReference>
<evidence type="ECO:0000313" key="3">
    <source>
        <dbReference type="EMBL" id="KAG6482099.1"/>
    </source>
</evidence>
<evidence type="ECO:0000259" key="2">
    <source>
        <dbReference type="Pfam" id="PF00085"/>
    </source>
</evidence>
<dbReference type="GO" id="GO:0016671">
    <property type="term" value="F:oxidoreductase activity, acting on a sulfur group of donors, disulfide as acceptor"/>
    <property type="evidence" value="ECO:0007669"/>
    <property type="project" value="TreeGrafter"/>
</dbReference>
<evidence type="ECO:0000313" key="4">
    <source>
        <dbReference type="Proteomes" id="UP000734854"/>
    </source>
</evidence>
<feature type="compositionally biased region" description="Low complexity" evidence="1">
    <location>
        <begin position="26"/>
        <end position="43"/>
    </location>
</feature>
<dbReference type="InterPro" id="IPR013766">
    <property type="entry name" value="Thioredoxin_domain"/>
</dbReference>
<dbReference type="Pfam" id="PF00085">
    <property type="entry name" value="Thioredoxin"/>
    <property type="match status" value="1"/>
</dbReference>
<dbReference type="Gene3D" id="3.40.30.10">
    <property type="entry name" value="Glutaredoxin"/>
    <property type="match status" value="1"/>
</dbReference>
<accession>A0A8J5F8D4</accession>
<gene>
    <name evidence="3" type="ORF">ZIOFF_058727</name>
</gene>
<name>A0A8J5F8D4_ZINOF</name>
<reference evidence="3 4" key="1">
    <citation type="submission" date="2020-08" db="EMBL/GenBank/DDBJ databases">
        <title>Plant Genome Project.</title>
        <authorList>
            <person name="Zhang R.-G."/>
        </authorList>
    </citation>
    <scope>NUCLEOTIDE SEQUENCE [LARGE SCALE GENOMIC DNA]</scope>
    <source>
        <tissue evidence="3">Rhizome</tissue>
    </source>
</reference>
<feature type="domain" description="Thioredoxin" evidence="2">
    <location>
        <begin position="296"/>
        <end position="358"/>
    </location>
</feature>
<comment type="caution">
    <text evidence="3">The sequence shown here is derived from an EMBL/GenBank/DDBJ whole genome shotgun (WGS) entry which is preliminary data.</text>
</comment>
<feature type="region of interest" description="Disordered" evidence="1">
    <location>
        <begin position="1"/>
        <end position="43"/>
    </location>
</feature>
<dbReference type="GO" id="GO:0010190">
    <property type="term" value="P:cytochrome b6f complex assembly"/>
    <property type="evidence" value="ECO:0007669"/>
    <property type="project" value="TreeGrafter"/>
</dbReference>
<dbReference type="Proteomes" id="UP000734854">
    <property type="component" value="Unassembled WGS sequence"/>
</dbReference>
<feature type="region of interest" description="Disordered" evidence="1">
    <location>
        <begin position="119"/>
        <end position="187"/>
    </location>
</feature>
<evidence type="ECO:0000256" key="1">
    <source>
        <dbReference type="SAM" id="MobiDB-lite"/>
    </source>
</evidence>
<proteinExistence type="predicted"/>
<dbReference type="SUPFAM" id="SSF52833">
    <property type="entry name" value="Thioredoxin-like"/>
    <property type="match status" value="1"/>
</dbReference>
<dbReference type="EMBL" id="JACMSC010000016">
    <property type="protein sequence ID" value="KAG6482099.1"/>
    <property type="molecule type" value="Genomic_DNA"/>
</dbReference>
<keyword evidence="4" id="KW-1185">Reference proteome</keyword>
<dbReference type="PANTHER" id="PTHR47353">
    <property type="entry name" value="THIOREDOXIN-LIKE PROTEIN HCF164, CHLOROPLASTIC"/>
    <property type="match status" value="1"/>
</dbReference>
<feature type="compositionally biased region" description="Pro residues" evidence="1">
    <location>
        <begin position="148"/>
        <end position="162"/>
    </location>
</feature>
<organism evidence="3 4">
    <name type="scientific">Zingiber officinale</name>
    <name type="common">Ginger</name>
    <name type="synonym">Amomum zingiber</name>
    <dbReference type="NCBI Taxonomy" id="94328"/>
    <lineage>
        <taxon>Eukaryota</taxon>
        <taxon>Viridiplantae</taxon>
        <taxon>Streptophyta</taxon>
        <taxon>Embryophyta</taxon>
        <taxon>Tracheophyta</taxon>
        <taxon>Spermatophyta</taxon>
        <taxon>Magnoliopsida</taxon>
        <taxon>Liliopsida</taxon>
        <taxon>Zingiberales</taxon>
        <taxon>Zingiberaceae</taxon>
        <taxon>Zingiber</taxon>
    </lineage>
</organism>
<dbReference type="AlphaFoldDB" id="A0A8J5F8D4"/>
<sequence length="364" mass="40185">MEKVPAHTPPTTRRGPPDPRSQPGRASLPAPSASAATTSASSVSALFRSPSADEITVISEPEIPKENVNLPLFPNRNVNRRIALASSLAAVGFFSSRRLAFGVSLKDLSANAMPYFKECQPTPHRPRAEVHQIHEVSQGARRCQPLRLPQPPPRPPPSPPFSGAPAPSDRPQSSLHRTPPRREVEDEITVISEPEIPKENVNLPLFPNRNVNRRIALASSLAAVGFFSSRRLAFGVSLKDLSANAMPYFKEGKVHKLVVGKHLASTLTIAMGSMPNVIVALMPITLLPMENPLSWSFYADWREICQELAPQIFQVEQQYRNKVNSVMLNVDNTKWEQELDEFGVEGIPHFTFSDKEGNEEAIFS</sequence>
<protein>
    <recommendedName>
        <fullName evidence="2">Thioredoxin domain-containing protein</fullName>
    </recommendedName>
</protein>
<dbReference type="InterPro" id="IPR036249">
    <property type="entry name" value="Thioredoxin-like_sf"/>
</dbReference>
<dbReference type="InterPro" id="IPR044241">
    <property type="entry name" value="TxlA/HCF164"/>
</dbReference>
<dbReference type="GO" id="GO:0009535">
    <property type="term" value="C:chloroplast thylakoid membrane"/>
    <property type="evidence" value="ECO:0007669"/>
    <property type="project" value="TreeGrafter"/>
</dbReference>